<comment type="caution">
    <text evidence="1">The sequence shown here is derived from an EMBL/GenBank/DDBJ whole genome shotgun (WGS) entry which is preliminary data.</text>
</comment>
<reference evidence="1 2" key="1">
    <citation type="submission" date="2013-04" db="EMBL/GenBank/DDBJ databases">
        <title>Zunongwangia sp. 22II14-10F7 Genome Sequencing.</title>
        <authorList>
            <person name="Lai Q."/>
            <person name="Shao Z."/>
        </authorList>
    </citation>
    <scope>NUCLEOTIDE SEQUENCE [LARGE SCALE GENOMIC DNA]</scope>
    <source>
        <strain evidence="1 2">22II14-10F7</strain>
    </source>
</reference>
<dbReference type="STRING" id="1185767.IIF7_01655"/>
<evidence type="ECO:0000313" key="2">
    <source>
        <dbReference type="Proteomes" id="UP000192746"/>
    </source>
</evidence>
<dbReference type="SUPFAM" id="SSF53756">
    <property type="entry name" value="UDP-Glycosyltransferase/glycogen phosphorylase"/>
    <property type="match status" value="1"/>
</dbReference>
<sequence length="413" mass="48355">MKRILVIAESIDVNDSSGTKGRVALINNMVKIGYDVHVFHYTRKNIQIQGAKCIAIREIKFSWNYFFSRLERQLRYKLKIDLHEIFEKIWGFSFTLFNDRDSIIKAIKNIDFDPDLVFTFSKGGSFRPHHALLKLPNLQDRWVAYIHDPYPMHLYPRPYAWVEPGYLKKWRFVKQMSVKAAYPAFPSALLKDWMGSYFAEFSQRGIVIPHQIDKKTIESKEINILDWNSKKFNILHAGSLLHARYPRALLVAFETFVSSLDEISRSQCRLVFIGSANNHRQVLQDFSQRVPEIKFLDYSVPFDTVYKMQQETSVNVILEAKSEISPFLPGKFPHCIAANKPIFSLSPALSEVKRLLGENYPYWAEVDDEKKIFQMIRTAYQNWKDDKGYLNRSDLEDYLSEKKLKEKIDSLVN</sequence>
<name>A0A1Y1T8N9_9FLAO</name>
<dbReference type="RefSeq" id="WP_084839914.1">
    <property type="nucleotide sequence ID" value="NZ_ARYN01000001.1"/>
</dbReference>
<evidence type="ECO:0000313" key="1">
    <source>
        <dbReference type="EMBL" id="ORL47426.1"/>
    </source>
</evidence>
<dbReference type="OrthoDB" id="977218at2"/>
<dbReference type="GO" id="GO:0016740">
    <property type="term" value="F:transferase activity"/>
    <property type="evidence" value="ECO:0007669"/>
    <property type="project" value="UniProtKB-KW"/>
</dbReference>
<accession>A0A1Y1T8N9</accession>
<keyword evidence="2" id="KW-1185">Reference proteome</keyword>
<dbReference type="EMBL" id="ARYN01000001">
    <property type="protein sequence ID" value="ORL47426.1"/>
    <property type="molecule type" value="Genomic_DNA"/>
</dbReference>
<dbReference type="Proteomes" id="UP000192746">
    <property type="component" value="Unassembled WGS sequence"/>
</dbReference>
<dbReference type="AlphaFoldDB" id="A0A1Y1T8N9"/>
<protein>
    <submittedName>
        <fullName evidence="1">UDP-Glycosyltransferase/glycogen phosphorylase</fullName>
    </submittedName>
</protein>
<proteinExistence type="predicted"/>
<gene>
    <name evidence="1" type="ORF">IIF7_01655</name>
</gene>
<keyword evidence="1" id="KW-0808">Transferase</keyword>
<organism evidence="1 2">
    <name type="scientific">Zunongwangia atlantica 22II14-10F7</name>
    <dbReference type="NCBI Taxonomy" id="1185767"/>
    <lineage>
        <taxon>Bacteria</taxon>
        <taxon>Pseudomonadati</taxon>
        <taxon>Bacteroidota</taxon>
        <taxon>Flavobacteriia</taxon>
        <taxon>Flavobacteriales</taxon>
        <taxon>Flavobacteriaceae</taxon>
        <taxon>Zunongwangia</taxon>
    </lineage>
</organism>